<evidence type="ECO:0000313" key="2">
    <source>
        <dbReference type="EMBL" id="RCN43045.1"/>
    </source>
</evidence>
<comment type="caution">
    <text evidence="2">The sequence shown here is derived from an EMBL/GenBank/DDBJ whole genome shotgun (WGS) entry which is preliminary data.</text>
</comment>
<proteinExistence type="predicted"/>
<feature type="chain" id="PRO_5016793714" evidence="1">
    <location>
        <begin position="22"/>
        <end position="88"/>
    </location>
</feature>
<dbReference type="AlphaFoldDB" id="A0A368GJ88"/>
<feature type="signal peptide" evidence="1">
    <location>
        <begin position="1"/>
        <end position="21"/>
    </location>
</feature>
<protein>
    <submittedName>
        <fullName evidence="2">Uncharacterized protein</fullName>
    </submittedName>
</protein>
<reference evidence="2 3" key="1">
    <citation type="submission" date="2014-10" db="EMBL/GenBank/DDBJ databases">
        <title>Draft genome of the hookworm Ancylostoma caninum.</title>
        <authorList>
            <person name="Mitreva M."/>
        </authorList>
    </citation>
    <scope>NUCLEOTIDE SEQUENCE [LARGE SCALE GENOMIC DNA]</scope>
    <source>
        <strain evidence="2 3">Baltimore</strain>
    </source>
</reference>
<keyword evidence="1" id="KW-0732">Signal</keyword>
<organism evidence="2 3">
    <name type="scientific">Ancylostoma caninum</name>
    <name type="common">Dog hookworm</name>
    <dbReference type="NCBI Taxonomy" id="29170"/>
    <lineage>
        <taxon>Eukaryota</taxon>
        <taxon>Metazoa</taxon>
        <taxon>Ecdysozoa</taxon>
        <taxon>Nematoda</taxon>
        <taxon>Chromadorea</taxon>
        <taxon>Rhabditida</taxon>
        <taxon>Rhabditina</taxon>
        <taxon>Rhabditomorpha</taxon>
        <taxon>Strongyloidea</taxon>
        <taxon>Ancylostomatidae</taxon>
        <taxon>Ancylostomatinae</taxon>
        <taxon>Ancylostoma</taxon>
    </lineage>
</organism>
<name>A0A368GJ88_ANCCA</name>
<accession>A0A368GJ88</accession>
<evidence type="ECO:0000256" key="1">
    <source>
        <dbReference type="SAM" id="SignalP"/>
    </source>
</evidence>
<dbReference type="EMBL" id="JOJR01000172">
    <property type="protein sequence ID" value="RCN43045.1"/>
    <property type="molecule type" value="Genomic_DNA"/>
</dbReference>
<evidence type="ECO:0000313" key="3">
    <source>
        <dbReference type="Proteomes" id="UP000252519"/>
    </source>
</evidence>
<dbReference type="Proteomes" id="UP000252519">
    <property type="component" value="Unassembled WGS sequence"/>
</dbReference>
<keyword evidence="3" id="KW-1185">Reference proteome</keyword>
<sequence>MANLNFTALAIASVLLALCEGRPVTFVQPQCQPNGYLDKTTIDNGILQPINDERAKVAKHEQQNGMSPTQKLPPATGMTQLVSCFLSG</sequence>
<gene>
    <name evidence="2" type="ORF">ANCCAN_11005</name>
</gene>